<dbReference type="RefSeq" id="WP_140396621.1">
    <property type="nucleotide sequence ID" value="NZ_FOJJ01000012.1"/>
</dbReference>
<gene>
    <name evidence="1" type="ORF">FL622_04565</name>
</gene>
<evidence type="ECO:0000313" key="1">
    <source>
        <dbReference type="EMBL" id="TRO83362.1"/>
    </source>
</evidence>
<keyword evidence="2" id="KW-1185">Reference proteome</keyword>
<dbReference type="AlphaFoldDB" id="A0A550JJH8"/>
<dbReference type="Proteomes" id="UP000317155">
    <property type="component" value="Unassembled WGS sequence"/>
</dbReference>
<proteinExistence type="predicted"/>
<sequence length="302" mass="35142">MEVGWVHIRRFLDENYKNIEYQSKIWTRIGFPCFGELYSKLKTSTVFDCKKYLKCLEENISSRADDIDLRSFFYLSIVNQMFISKTIHSNLHGCDILLANKVKSFFSEYKESEFPPLNKDSGVIPVLIFSGKFIPLKTYHANIAGIPRSIFFDLKGWDKVSAFKYILFRVKGFSPLLELHLPKLENARFSADLYYDDCLLTSYVLHRNKHIKGTMQMGWYIDPVLKEISPHLGEIGELARKFGSLVLCVGADDAAVLDATMKSTKRRKLYEEGLYQPKRFLRLWSRTDVFKHFPEVDLDNVI</sequence>
<dbReference type="EMBL" id="VJVV01000002">
    <property type="protein sequence ID" value="TRO83362.1"/>
    <property type="molecule type" value="Genomic_DNA"/>
</dbReference>
<organism evidence="1 2">
    <name type="scientific">Trichloromonas acetexigens</name>
    <dbReference type="NCBI Taxonomy" id="38815"/>
    <lineage>
        <taxon>Bacteria</taxon>
        <taxon>Pseudomonadati</taxon>
        <taxon>Thermodesulfobacteriota</taxon>
        <taxon>Desulfuromonadia</taxon>
        <taxon>Desulfuromonadales</taxon>
        <taxon>Trichloromonadaceae</taxon>
        <taxon>Trichloromonas</taxon>
    </lineage>
</organism>
<reference evidence="1 2" key="1">
    <citation type="submission" date="2019-07" db="EMBL/GenBank/DDBJ databases">
        <title>Insights of Desulfuromonas acetexigens electromicrobiology.</title>
        <authorList>
            <person name="Katuri K."/>
            <person name="Sapireddy V."/>
            <person name="Shaw D.R."/>
            <person name="Saikaly P."/>
        </authorList>
    </citation>
    <scope>NUCLEOTIDE SEQUENCE [LARGE SCALE GENOMIC DNA]</scope>
    <source>
        <strain evidence="1 2">2873</strain>
    </source>
</reference>
<accession>A0A550JJH8</accession>
<comment type="caution">
    <text evidence="1">The sequence shown here is derived from an EMBL/GenBank/DDBJ whole genome shotgun (WGS) entry which is preliminary data.</text>
</comment>
<protein>
    <submittedName>
        <fullName evidence="1">Uncharacterized protein</fullName>
    </submittedName>
</protein>
<evidence type="ECO:0000313" key="2">
    <source>
        <dbReference type="Proteomes" id="UP000317155"/>
    </source>
</evidence>
<name>A0A550JJH8_9BACT</name>